<evidence type="ECO:0000313" key="3">
    <source>
        <dbReference type="Proteomes" id="UP000095039"/>
    </source>
</evidence>
<feature type="transmembrane region" description="Helical" evidence="1">
    <location>
        <begin position="21"/>
        <end position="41"/>
    </location>
</feature>
<dbReference type="AlphaFoldDB" id="A0A1E5CB08"/>
<keyword evidence="1" id="KW-0472">Membrane</keyword>
<dbReference type="EMBL" id="AJWN02000035">
    <property type="protein sequence ID" value="OEE62607.1"/>
    <property type="molecule type" value="Genomic_DNA"/>
</dbReference>
<sequence>MALDENISQNEENDAVLNKPLSFVVVMVGVAFAVLNLQLVFGDGQTSLWQIVIYGLLAFIAIFVVMFWVFDSKNTVVNDQYVAKGKTKICWREVTAFKANDFSIVITAGDKKAVINYYAYSNPEGLMARINHLLNKRG</sequence>
<feature type="transmembrane region" description="Helical" evidence="1">
    <location>
        <begin position="47"/>
        <end position="70"/>
    </location>
</feature>
<keyword evidence="1" id="KW-1133">Transmembrane helix</keyword>
<evidence type="ECO:0000256" key="1">
    <source>
        <dbReference type="SAM" id="Phobius"/>
    </source>
</evidence>
<proteinExistence type="predicted"/>
<keyword evidence="1" id="KW-0812">Transmembrane</keyword>
<protein>
    <submittedName>
        <fullName evidence="2">Uncharacterized protein</fullName>
    </submittedName>
</protein>
<reference evidence="2 3" key="1">
    <citation type="journal article" date="2012" name="Science">
        <title>Ecological populations of bacteria act as socially cohesive units of antibiotic production and resistance.</title>
        <authorList>
            <person name="Cordero O.X."/>
            <person name="Wildschutte H."/>
            <person name="Kirkup B."/>
            <person name="Proehl S."/>
            <person name="Ngo L."/>
            <person name="Hussain F."/>
            <person name="Le Roux F."/>
            <person name="Mincer T."/>
            <person name="Polz M.F."/>
        </authorList>
    </citation>
    <scope>NUCLEOTIDE SEQUENCE [LARGE SCALE GENOMIC DNA]</scope>
    <source>
        <strain evidence="2 3">FF-454</strain>
    </source>
</reference>
<comment type="caution">
    <text evidence="2">The sequence shown here is derived from an EMBL/GenBank/DDBJ whole genome shotgun (WGS) entry which is preliminary data.</text>
</comment>
<name>A0A1E5CB08_9GAMM</name>
<organism evidence="2 3">
    <name type="scientific">Enterovibrio norvegicus FF-454</name>
    <dbReference type="NCBI Taxonomy" id="1185651"/>
    <lineage>
        <taxon>Bacteria</taxon>
        <taxon>Pseudomonadati</taxon>
        <taxon>Pseudomonadota</taxon>
        <taxon>Gammaproteobacteria</taxon>
        <taxon>Vibrionales</taxon>
        <taxon>Vibrionaceae</taxon>
        <taxon>Enterovibrio</taxon>
    </lineage>
</organism>
<evidence type="ECO:0000313" key="2">
    <source>
        <dbReference type="EMBL" id="OEE62607.1"/>
    </source>
</evidence>
<accession>A0A1E5CB08</accession>
<gene>
    <name evidence="2" type="ORF">A1OK_07325</name>
</gene>
<dbReference type="Proteomes" id="UP000095039">
    <property type="component" value="Unassembled WGS sequence"/>
</dbReference>
<keyword evidence="3" id="KW-1185">Reference proteome</keyword>